<dbReference type="InterPro" id="IPR008867">
    <property type="entry name" value="ThiG"/>
</dbReference>
<evidence type="ECO:0000259" key="9">
    <source>
        <dbReference type="Pfam" id="PF05690"/>
    </source>
</evidence>
<dbReference type="SUPFAM" id="SSF110399">
    <property type="entry name" value="ThiG-like"/>
    <property type="match status" value="1"/>
</dbReference>
<dbReference type="GO" id="GO:0009229">
    <property type="term" value="P:thiamine diphosphate biosynthetic process"/>
    <property type="evidence" value="ECO:0007669"/>
    <property type="project" value="UniProtKB-UniRule"/>
</dbReference>
<dbReference type="eggNOG" id="COG2022">
    <property type="taxonomic scope" value="Bacteria"/>
</dbReference>
<keyword evidence="4 8" id="KW-0808">Transferase</keyword>
<dbReference type="STRING" id="555088.DealDRAFT_0835"/>
<name>C0GEC6_DETAL</name>
<evidence type="ECO:0000256" key="3">
    <source>
        <dbReference type="ARBA" id="ARBA00011960"/>
    </source>
</evidence>
<dbReference type="HAMAP" id="MF_00443">
    <property type="entry name" value="ThiG"/>
    <property type="match status" value="1"/>
</dbReference>
<feature type="binding site" evidence="8">
    <location>
        <begin position="183"/>
        <end position="184"/>
    </location>
    <ligand>
        <name>1-deoxy-D-xylulose 5-phosphate</name>
        <dbReference type="ChEBI" id="CHEBI:57792"/>
    </ligand>
</feature>
<feature type="binding site" evidence="8">
    <location>
        <begin position="205"/>
        <end position="206"/>
    </location>
    <ligand>
        <name>1-deoxy-D-xylulose 5-phosphate</name>
        <dbReference type="ChEBI" id="CHEBI:57792"/>
    </ligand>
</feature>
<dbReference type="EMBL" id="ACJM01000003">
    <property type="protein sequence ID" value="EEG78420.1"/>
    <property type="molecule type" value="Genomic_DNA"/>
</dbReference>
<dbReference type="Proteomes" id="UP000006443">
    <property type="component" value="Unassembled WGS sequence"/>
</dbReference>
<accession>C0GEC6</accession>
<protein>
    <recommendedName>
        <fullName evidence="3 8">Thiazole synthase</fullName>
        <ecNumber evidence="3 8">2.8.1.10</ecNumber>
    </recommendedName>
</protein>
<feature type="active site" description="Schiff-base intermediate with DXP" evidence="8">
    <location>
        <position position="96"/>
    </location>
</feature>
<comment type="subunit">
    <text evidence="8">Homotetramer. Forms heterodimers with either ThiH or ThiS.</text>
</comment>
<evidence type="ECO:0000256" key="1">
    <source>
        <dbReference type="ARBA" id="ARBA00002834"/>
    </source>
</evidence>
<dbReference type="UniPathway" id="UPA00060"/>
<dbReference type="GO" id="GO:1990107">
    <property type="term" value="F:thiazole synthase activity"/>
    <property type="evidence" value="ECO:0007669"/>
    <property type="project" value="UniProtKB-EC"/>
</dbReference>
<keyword evidence="11" id="KW-1185">Reference proteome</keyword>
<evidence type="ECO:0000256" key="4">
    <source>
        <dbReference type="ARBA" id="ARBA00022679"/>
    </source>
</evidence>
<evidence type="ECO:0000256" key="7">
    <source>
        <dbReference type="ARBA" id="ARBA00049897"/>
    </source>
</evidence>
<proteinExistence type="inferred from homology"/>
<evidence type="ECO:0000256" key="5">
    <source>
        <dbReference type="ARBA" id="ARBA00022977"/>
    </source>
</evidence>
<keyword evidence="8" id="KW-0963">Cytoplasm</keyword>
<keyword evidence="5 8" id="KW-0784">Thiamine biosynthesis</keyword>
<dbReference type="InterPro" id="IPR013785">
    <property type="entry name" value="Aldolase_TIM"/>
</dbReference>
<reference evidence="10 11" key="1">
    <citation type="submission" date="2009-02" db="EMBL/GenBank/DDBJ databases">
        <title>Sequencing of the draft genome and assembly of Dethiobacter alkaliphilus AHT 1.</title>
        <authorList>
            <consortium name="US DOE Joint Genome Institute (JGI-PGF)"/>
            <person name="Lucas S."/>
            <person name="Copeland A."/>
            <person name="Lapidus A."/>
            <person name="Glavina del Rio T."/>
            <person name="Dalin E."/>
            <person name="Tice H."/>
            <person name="Bruce D."/>
            <person name="Goodwin L."/>
            <person name="Pitluck S."/>
            <person name="Larimer F."/>
            <person name="Land M.L."/>
            <person name="Hauser L."/>
            <person name="Muyzer G."/>
        </authorList>
    </citation>
    <scope>NUCLEOTIDE SEQUENCE [LARGE SCALE GENOMIC DNA]</scope>
    <source>
        <strain evidence="10 11">AHT 1</strain>
    </source>
</reference>
<dbReference type="InterPro" id="IPR033983">
    <property type="entry name" value="Thiazole_synthase_ThiG"/>
</dbReference>
<sequence>MDKLQIGSTELESRLLIGTGKYSSNEILPQVIESSGTQVVTVALRRVDITSSEENILNFIDKKITLLPNTSGARTAEEAVRIARLAQAAGCGNWIKIEVISDNKYLLPDNYETIKATEILAKEGFVVLPYMNPDLMDAKRMADAGAAAVMPLGAPIGSNRGIKTKEMVRILIDEMNLPIIVDAGLGAPSHAAEAMEMGADAVLVNTAIASSGDPVAMGEAFKLATEAGRKAYLSRLGPQRTVAEASSPLTGFLR</sequence>
<evidence type="ECO:0000313" key="10">
    <source>
        <dbReference type="EMBL" id="EEG78420.1"/>
    </source>
</evidence>
<comment type="subcellular location">
    <subcellularLocation>
        <location evidence="8">Cytoplasm</location>
    </subcellularLocation>
</comment>
<dbReference type="Pfam" id="PF05690">
    <property type="entry name" value="ThiG"/>
    <property type="match status" value="1"/>
</dbReference>
<comment type="function">
    <text evidence="1 8">Catalyzes the rearrangement of 1-deoxy-D-xylulose 5-phosphate (DXP) to produce the thiazole phosphate moiety of thiamine. Sulfur is provided by the thiocarboxylate moiety of the carrier protein ThiS. In vitro, sulfur can be provided by H(2)S.</text>
</comment>
<dbReference type="Gene3D" id="3.20.20.70">
    <property type="entry name" value="Aldolase class I"/>
    <property type="match status" value="1"/>
</dbReference>
<feature type="domain" description="Thiazole synthase ThiG" evidence="9">
    <location>
        <begin position="6"/>
        <end position="248"/>
    </location>
</feature>
<evidence type="ECO:0000256" key="8">
    <source>
        <dbReference type="HAMAP-Rule" id="MF_00443"/>
    </source>
</evidence>
<dbReference type="AlphaFoldDB" id="C0GEC6"/>
<feature type="binding site" evidence="8">
    <location>
        <position position="157"/>
    </location>
    <ligand>
        <name>1-deoxy-D-xylulose 5-phosphate</name>
        <dbReference type="ChEBI" id="CHEBI:57792"/>
    </ligand>
</feature>
<dbReference type="RefSeq" id="WP_008515158.1">
    <property type="nucleotide sequence ID" value="NZ_ACJM01000003.1"/>
</dbReference>
<dbReference type="PANTHER" id="PTHR34266:SF2">
    <property type="entry name" value="THIAZOLE SYNTHASE"/>
    <property type="match status" value="1"/>
</dbReference>
<dbReference type="PANTHER" id="PTHR34266">
    <property type="entry name" value="THIAZOLE SYNTHASE"/>
    <property type="match status" value="1"/>
</dbReference>
<comment type="caution">
    <text evidence="10">The sequence shown here is derived from an EMBL/GenBank/DDBJ whole genome shotgun (WGS) entry which is preliminary data.</text>
</comment>
<dbReference type="OrthoDB" id="9805935at2"/>
<evidence type="ECO:0000256" key="6">
    <source>
        <dbReference type="ARBA" id="ARBA00023270"/>
    </source>
</evidence>
<dbReference type="CDD" id="cd04728">
    <property type="entry name" value="ThiG"/>
    <property type="match status" value="1"/>
</dbReference>
<dbReference type="EC" id="2.8.1.10" evidence="3 8"/>
<comment type="pathway">
    <text evidence="2 8">Cofactor biosynthesis; thiamine diphosphate biosynthesis.</text>
</comment>
<comment type="similarity">
    <text evidence="8">Belongs to the ThiG family.</text>
</comment>
<comment type="catalytic activity">
    <reaction evidence="7 8">
        <text>[ThiS sulfur-carrier protein]-C-terminal-Gly-aminoethanethioate + 2-iminoacetate + 1-deoxy-D-xylulose 5-phosphate = [ThiS sulfur-carrier protein]-C-terminal Gly-Gly + 2-[(2R,5Z)-2-carboxy-4-methylthiazol-5(2H)-ylidene]ethyl phosphate + 2 H2O + H(+)</text>
        <dbReference type="Rhea" id="RHEA:26297"/>
        <dbReference type="Rhea" id="RHEA-COMP:12909"/>
        <dbReference type="Rhea" id="RHEA-COMP:19908"/>
        <dbReference type="ChEBI" id="CHEBI:15377"/>
        <dbReference type="ChEBI" id="CHEBI:15378"/>
        <dbReference type="ChEBI" id="CHEBI:57792"/>
        <dbReference type="ChEBI" id="CHEBI:62899"/>
        <dbReference type="ChEBI" id="CHEBI:77846"/>
        <dbReference type="ChEBI" id="CHEBI:90778"/>
        <dbReference type="ChEBI" id="CHEBI:232372"/>
        <dbReference type="EC" id="2.8.1.10"/>
    </reaction>
</comment>
<gene>
    <name evidence="8" type="primary">thiG</name>
    <name evidence="10" type="ORF">DealDRAFT_0835</name>
</gene>
<evidence type="ECO:0000256" key="2">
    <source>
        <dbReference type="ARBA" id="ARBA00004948"/>
    </source>
</evidence>
<keyword evidence="6 8" id="KW-0704">Schiff base</keyword>
<organism evidence="10 11">
    <name type="scientific">Dethiobacter alkaliphilus AHT 1</name>
    <dbReference type="NCBI Taxonomy" id="555088"/>
    <lineage>
        <taxon>Bacteria</taxon>
        <taxon>Bacillati</taxon>
        <taxon>Bacillota</taxon>
        <taxon>Dethiobacteria</taxon>
        <taxon>Dethiobacterales</taxon>
        <taxon>Dethiobacteraceae</taxon>
        <taxon>Dethiobacter</taxon>
    </lineage>
</organism>
<evidence type="ECO:0000313" key="11">
    <source>
        <dbReference type="Proteomes" id="UP000006443"/>
    </source>
</evidence>
<dbReference type="GO" id="GO:0005737">
    <property type="term" value="C:cytoplasm"/>
    <property type="evidence" value="ECO:0007669"/>
    <property type="project" value="UniProtKB-SubCell"/>
</dbReference>